<sequence length="294" mass="32246">MDETTEPIIAVIGHPIAGNPTQFALETGLQAAGVDCRVFSVDLSPDKIEPALVGMFAMNFKAVWVASSCRPTIEQASEETDTNIDLLVRTPSQEAHADPITYSGWYLESLKMKTTAAFIHEASQKSHLAKVIFVNEGLEPQESSTDAHTEAHAEAIKQRLSWLNRYNAAHPVKLEDADVVLLNQAPSSAEIAALQDDLGEDQSWLMIIEQRQGKGTAVRFDFEIPARQTLIDLNEECDSQYVVALDRLKASSPGDVIRCVDLHARCLSALVAQLFGKTAPVEVFQEAIDEYLAV</sequence>
<name>A0A5C5ZF74_9BACT</name>
<protein>
    <recommendedName>
        <fullName evidence="3">Shikimate 5-dehydrogenase</fullName>
    </recommendedName>
</protein>
<reference evidence="1 2" key="1">
    <citation type="submission" date="2019-02" db="EMBL/GenBank/DDBJ databases">
        <title>Deep-cultivation of Planctomycetes and their phenomic and genomic characterization uncovers novel biology.</title>
        <authorList>
            <person name="Wiegand S."/>
            <person name="Jogler M."/>
            <person name="Boedeker C."/>
            <person name="Pinto D."/>
            <person name="Vollmers J."/>
            <person name="Rivas-Marin E."/>
            <person name="Kohn T."/>
            <person name="Peeters S.H."/>
            <person name="Heuer A."/>
            <person name="Rast P."/>
            <person name="Oberbeckmann S."/>
            <person name="Bunk B."/>
            <person name="Jeske O."/>
            <person name="Meyerdierks A."/>
            <person name="Storesund J.E."/>
            <person name="Kallscheuer N."/>
            <person name="Luecker S."/>
            <person name="Lage O.M."/>
            <person name="Pohl T."/>
            <person name="Merkel B.J."/>
            <person name="Hornburger P."/>
            <person name="Mueller R.-W."/>
            <person name="Bruemmer F."/>
            <person name="Labrenz M."/>
            <person name="Spormann A.M."/>
            <person name="Op Den Camp H."/>
            <person name="Overmann J."/>
            <person name="Amann R."/>
            <person name="Jetten M.S.M."/>
            <person name="Mascher T."/>
            <person name="Medema M.H."/>
            <person name="Devos D.P."/>
            <person name="Kaster A.-K."/>
            <person name="Ovreas L."/>
            <person name="Rohde M."/>
            <person name="Galperin M.Y."/>
            <person name="Jogler C."/>
        </authorList>
    </citation>
    <scope>NUCLEOTIDE SEQUENCE [LARGE SCALE GENOMIC DNA]</scope>
    <source>
        <strain evidence="1 2">Pla100</strain>
    </source>
</reference>
<comment type="caution">
    <text evidence="1">The sequence shown here is derived from an EMBL/GenBank/DDBJ whole genome shotgun (WGS) entry which is preliminary data.</text>
</comment>
<evidence type="ECO:0000313" key="2">
    <source>
        <dbReference type="Proteomes" id="UP000316213"/>
    </source>
</evidence>
<dbReference type="RefSeq" id="WP_146582861.1">
    <property type="nucleotide sequence ID" value="NZ_SJPM01000042.1"/>
</dbReference>
<dbReference type="InterPro" id="IPR046346">
    <property type="entry name" value="Aminoacid_DH-like_N_sf"/>
</dbReference>
<dbReference type="AlphaFoldDB" id="A0A5C5ZF74"/>
<dbReference type="SUPFAM" id="SSF53223">
    <property type="entry name" value="Aminoacid dehydrogenase-like, N-terminal domain"/>
    <property type="match status" value="1"/>
</dbReference>
<keyword evidence="2" id="KW-1185">Reference proteome</keyword>
<accession>A0A5C5ZF74</accession>
<dbReference type="GO" id="GO:0016491">
    <property type="term" value="F:oxidoreductase activity"/>
    <property type="evidence" value="ECO:0007669"/>
    <property type="project" value="UniProtKB-ARBA"/>
</dbReference>
<dbReference type="OrthoDB" id="9792692at2"/>
<evidence type="ECO:0008006" key="3">
    <source>
        <dbReference type="Google" id="ProtNLM"/>
    </source>
</evidence>
<gene>
    <name evidence="1" type="ORF">Pla100_61930</name>
</gene>
<evidence type="ECO:0000313" key="1">
    <source>
        <dbReference type="EMBL" id="TWT86099.1"/>
    </source>
</evidence>
<dbReference type="Proteomes" id="UP000316213">
    <property type="component" value="Unassembled WGS sequence"/>
</dbReference>
<dbReference type="EMBL" id="SJPM01000042">
    <property type="protein sequence ID" value="TWT86099.1"/>
    <property type="molecule type" value="Genomic_DNA"/>
</dbReference>
<organism evidence="1 2">
    <name type="scientific">Neorhodopirellula pilleata</name>
    <dbReference type="NCBI Taxonomy" id="2714738"/>
    <lineage>
        <taxon>Bacteria</taxon>
        <taxon>Pseudomonadati</taxon>
        <taxon>Planctomycetota</taxon>
        <taxon>Planctomycetia</taxon>
        <taxon>Pirellulales</taxon>
        <taxon>Pirellulaceae</taxon>
        <taxon>Neorhodopirellula</taxon>
    </lineage>
</organism>
<proteinExistence type="predicted"/>